<comment type="similarity">
    <text evidence="2">Belongs to the PC-esterase family. TBL subfamily.</text>
</comment>
<proteinExistence type="inferred from homology"/>
<dbReference type="GO" id="GO:0016020">
    <property type="term" value="C:membrane"/>
    <property type="evidence" value="ECO:0007669"/>
    <property type="project" value="UniProtKB-SubCell"/>
</dbReference>
<feature type="chain" id="PRO_5015162472" evidence="7">
    <location>
        <begin position="33"/>
        <end position="340"/>
    </location>
</feature>
<dbReference type="EMBL" id="PDCK01000043">
    <property type="protein sequence ID" value="PRQ30897.1"/>
    <property type="molecule type" value="Genomic_DNA"/>
</dbReference>
<keyword evidence="3" id="KW-0812">Transmembrane</keyword>
<keyword evidence="11" id="KW-1185">Reference proteome</keyword>
<evidence type="ECO:0000256" key="1">
    <source>
        <dbReference type="ARBA" id="ARBA00004167"/>
    </source>
</evidence>
<dbReference type="AlphaFoldDB" id="A0A2P6Q9Q2"/>
<feature type="domain" description="Trichome birefringence-like C-terminal" evidence="8">
    <location>
        <begin position="100"/>
        <end position="129"/>
    </location>
</feature>
<comment type="caution">
    <text evidence="10">The sequence shown here is derived from an EMBL/GenBank/DDBJ whole genome shotgun (WGS) entry which is preliminary data.</text>
</comment>
<dbReference type="InterPro" id="IPR029962">
    <property type="entry name" value="TBL"/>
</dbReference>
<keyword evidence="6" id="KW-0472">Membrane</keyword>
<evidence type="ECO:0000256" key="5">
    <source>
        <dbReference type="ARBA" id="ARBA00022989"/>
    </source>
</evidence>
<name>A0A2P6Q9Q2_ROSCH</name>
<dbReference type="Proteomes" id="UP000238479">
    <property type="component" value="Chromosome 5"/>
</dbReference>
<dbReference type="InterPro" id="IPR026057">
    <property type="entry name" value="TBL_C"/>
</dbReference>
<dbReference type="STRING" id="74649.A0A2P6Q9Q2"/>
<comment type="subcellular location">
    <subcellularLocation>
        <location evidence="1">Membrane</location>
        <topology evidence="1">Single-pass membrane protein</topology>
    </subcellularLocation>
</comment>
<dbReference type="GO" id="GO:0016413">
    <property type="term" value="F:O-acetyltransferase activity"/>
    <property type="evidence" value="ECO:0007669"/>
    <property type="project" value="InterPro"/>
</dbReference>
<feature type="signal peptide" evidence="7">
    <location>
        <begin position="1"/>
        <end position="32"/>
    </location>
</feature>
<evidence type="ECO:0000256" key="3">
    <source>
        <dbReference type="ARBA" id="ARBA00022692"/>
    </source>
</evidence>
<evidence type="ECO:0000313" key="11">
    <source>
        <dbReference type="Proteomes" id="UP000238479"/>
    </source>
</evidence>
<dbReference type="InterPro" id="IPR025846">
    <property type="entry name" value="TBL_N"/>
</dbReference>
<reference evidence="10 11" key="1">
    <citation type="journal article" date="2018" name="Nat. Genet.">
        <title>The Rosa genome provides new insights in the design of modern roses.</title>
        <authorList>
            <person name="Bendahmane M."/>
        </authorList>
    </citation>
    <scope>NUCLEOTIDE SEQUENCE [LARGE SCALE GENOMIC DNA]</scope>
    <source>
        <strain evidence="11">cv. Old Blush</strain>
    </source>
</reference>
<feature type="domain" description="Trichome birefringence-like N-terminal" evidence="9">
    <location>
        <begin position="47"/>
        <end position="98"/>
    </location>
</feature>
<feature type="domain" description="Trichome birefringence-like C-terminal" evidence="8">
    <location>
        <begin position="130"/>
        <end position="335"/>
    </location>
</feature>
<dbReference type="PANTHER" id="PTHR32285:SF206">
    <property type="entry name" value="PROTEIN TRICHOME BIREFRINGENCE-LIKE 37"/>
    <property type="match status" value="1"/>
</dbReference>
<keyword evidence="7" id="KW-0732">Signal</keyword>
<gene>
    <name evidence="10" type="ORF">RchiOBHm_Chr5g0029591</name>
</gene>
<evidence type="ECO:0000256" key="7">
    <source>
        <dbReference type="SAM" id="SignalP"/>
    </source>
</evidence>
<protein>
    <submittedName>
        <fullName evidence="10">Putative PMR5 domain, PC-Esterase</fullName>
    </submittedName>
</protein>
<dbReference type="Gramene" id="PRQ30897">
    <property type="protein sequence ID" value="PRQ30897"/>
    <property type="gene ID" value="RchiOBHm_Chr5g0029591"/>
</dbReference>
<keyword evidence="4" id="KW-0735">Signal-anchor</keyword>
<evidence type="ECO:0000259" key="9">
    <source>
        <dbReference type="Pfam" id="PF14416"/>
    </source>
</evidence>
<evidence type="ECO:0000256" key="4">
    <source>
        <dbReference type="ARBA" id="ARBA00022968"/>
    </source>
</evidence>
<keyword evidence="5" id="KW-1133">Transmembrane helix</keyword>
<sequence length="340" mass="38629">MGKMLNGFGLFVYAVLIPILLLLEHENQYCFAGVLEKKNNESQIGTKCDLFDGSWVYDDTYPLYDTSSCPFIDREFDCQKNGRPDNQYLKYRWKPKGCALPRFNGQAFLRRLKGKKILFVGDSLSYNQYVAEYEVSVMFSRNKFLVDLVQTKEGMVLNLDSIEGGKLWKGYDMLIFNTWHWWLHTGRDQPWKYIESGGKILKDMDRLAAFREGLTSWSKWVDSNVGNTKVFFQGISPTHFNGEEWGGQKSANCIGQTQPVNGSTYPGGLPPPAAVVHEVLNKMSQPVTLLDITLLSQLRKDGHPSLYGIVGKKGNDCSHWCLAGVPDTWNELFYAILVTT</sequence>
<evidence type="ECO:0000313" key="10">
    <source>
        <dbReference type="EMBL" id="PRQ30897.1"/>
    </source>
</evidence>
<accession>A0A2P6Q9Q2</accession>
<dbReference type="Pfam" id="PF14416">
    <property type="entry name" value="PMR5N"/>
    <property type="match status" value="1"/>
</dbReference>
<evidence type="ECO:0000256" key="6">
    <source>
        <dbReference type="ARBA" id="ARBA00023136"/>
    </source>
</evidence>
<dbReference type="PANTHER" id="PTHR32285">
    <property type="entry name" value="PROTEIN TRICHOME BIREFRINGENCE-LIKE 9-RELATED"/>
    <property type="match status" value="1"/>
</dbReference>
<dbReference type="Pfam" id="PF13839">
    <property type="entry name" value="PC-Esterase"/>
    <property type="match status" value="2"/>
</dbReference>
<evidence type="ECO:0000259" key="8">
    <source>
        <dbReference type="Pfam" id="PF13839"/>
    </source>
</evidence>
<evidence type="ECO:0000256" key="2">
    <source>
        <dbReference type="ARBA" id="ARBA00007727"/>
    </source>
</evidence>
<organism evidence="10 11">
    <name type="scientific">Rosa chinensis</name>
    <name type="common">China rose</name>
    <dbReference type="NCBI Taxonomy" id="74649"/>
    <lineage>
        <taxon>Eukaryota</taxon>
        <taxon>Viridiplantae</taxon>
        <taxon>Streptophyta</taxon>
        <taxon>Embryophyta</taxon>
        <taxon>Tracheophyta</taxon>
        <taxon>Spermatophyta</taxon>
        <taxon>Magnoliopsida</taxon>
        <taxon>eudicotyledons</taxon>
        <taxon>Gunneridae</taxon>
        <taxon>Pentapetalae</taxon>
        <taxon>rosids</taxon>
        <taxon>fabids</taxon>
        <taxon>Rosales</taxon>
        <taxon>Rosaceae</taxon>
        <taxon>Rosoideae</taxon>
        <taxon>Rosoideae incertae sedis</taxon>
        <taxon>Rosa</taxon>
    </lineage>
</organism>
<dbReference type="OMA" id="IENGKTW"/>
<dbReference type="GO" id="GO:0005794">
    <property type="term" value="C:Golgi apparatus"/>
    <property type="evidence" value="ECO:0007669"/>
    <property type="project" value="TreeGrafter"/>
</dbReference>